<dbReference type="AlphaFoldDB" id="A0A0C1R2G3"/>
<proteinExistence type="predicted"/>
<protein>
    <submittedName>
        <fullName evidence="1">Uncharacterized protein</fullName>
    </submittedName>
</protein>
<organism evidence="1">
    <name type="scientific">Tolypothrix bouteillei VB521301</name>
    <dbReference type="NCBI Taxonomy" id="1479485"/>
    <lineage>
        <taxon>Bacteria</taxon>
        <taxon>Bacillati</taxon>
        <taxon>Cyanobacteriota</taxon>
        <taxon>Cyanophyceae</taxon>
        <taxon>Nostocales</taxon>
        <taxon>Tolypothrichaceae</taxon>
        <taxon>Tolypothrix</taxon>
    </lineage>
</organism>
<name>A0A0C1R2G3_9CYAN</name>
<accession>A0A0C1R2G3</accession>
<evidence type="ECO:0000313" key="1">
    <source>
        <dbReference type="EMBL" id="KIE06445.1"/>
    </source>
</evidence>
<gene>
    <name evidence="1" type="ORF">DA73_0245320</name>
</gene>
<sequence length="82" mass="8364">MLRSGFAGLPSGTYVGGYVPTGANLTETGNPQIPAGTVFPTGAFTQTTVDATGSNITTNATGDNIPGRNIGIDTRFKSNKKT</sequence>
<comment type="caution">
    <text evidence="1">The sequence shown here is derived from an EMBL/GenBank/DDBJ whole genome shotgun (WGS) entry which is preliminary data.</text>
</comment>
<reference evidence="1" key="1">
    <citation type="journal article" date="2015" name="Genome Announc.">
        <title>Draft Genome Sequence of Tolypothrix boutellei Strain VB521301.</title>
        <authorList>
            <person name="Chandrababunaidu M.M."/>
            <person name="Singh D."/>
            <person name="Sen D."/>
            <person name="Bhan S."/>
            <person name="Das S."/>
            <person name="Gupta A."/>
            <person name="Adhikary S.P."/>
            <person name="Tripathy S."/>
        </authorList>
    </citation>
    <scope>NUCLEOTIDE SEQUENCE</scope>
    <source>
        <strain evidence="1">VB521301</strain>
    </source>
</reference>
<dbReference type="EMBL" id="JHEG02000066">
    <property type="protein sequence ID" value="KIE06445.1"/>
    <property type="molecule type" value="Genomic_DNA"/>
</dbReference>